<name>A0ABT5J0S3_9NEIS</name>
<accession>A0ABT5J0S3</accession>
<dbReference type="EMBL" id="JAQQLF010000020">
    <property type="protein sequence ID" value="MDC7718437.1"/>
    <property type="molecule type" value="Genomic_DNA"/>
</dbReference>
<evidence type="ECO:0000259" key="3">
    <source>
        <dbReference type="PROSITE" id="PS51168"/>
    </source>
</evidence>
<dbReference type="InterPro" id="IPR036263">
    <property type="entry name" value="Chorismate_II_sf"/>
</dbReference>
<dbReference type="Proteomes" id="UP001219956">
    <property type="component" value="Unassembled WGS sequence"/>
</dbReference>
<evidence type="ECO:0000256" key="2">
    <source>
        <dbReference type="ARBA" id="ARBA00023235"/>
    </source>
</evidence>
<dbReference type="InterPro" id="IPR051331">
    <property type="entry name" value="Chorismate_mutase-related"/>
</dbReference>
<dbReference type="Pfam" id="PF01817">
    <property type="entry name" value="CM_2"/>
    <property type="match status" value="1"/>
</dbReference>
<dbReference type="SUPFAM" id="SSF48600">
    <property type="entry name" value="Chorismate mutase II"/>
    <property type="match status" value="1"/>
</dbReference>
<comment type="caution">
    <text evidence="4">The sequence shown here is derived from an EMBL/GenBank/DDBJ whole genome shotgun (WGS) entry which is preliminary data.</text>
</comment>
<feature type="domain" description="Chorismate mutase" evidence="3">
    <location>
        <begin position="4"/>
        <end position="94"/>
    </location>
</feature>
<dbReference type="RefSeq" id="WP_272752676.1">
    <property type="nucleotide sequence ID" value="NZ_JAQQLF010000020.1"/>
</dbReference>
<evidence type="ECO:0000313" key="5">
    <source>
        <dbReference type="Proteomes" id="UP001219956"/>
    </source>
</evidence>
<dbReference type="PROSITE" id="PS51168">
    <property type="entry name" value="CHORISMATE_MUT_2"/>
    <property type="match status" value="1"/>
</dbReference>
<reference evidence="4 5" key="1">
    <citation type="submission" date="2023-01" db="EMBL/GenBank/DDBJ databases">
        <title>Novel species of the genus Vogesella isolated from rivers.</title>
        <authorList>
            <person name="Lu H."/>
        </authorList>
    </citation>
    <scope>NUCLEOTIDE SEQUENCE [LARGE SCALE GENOMIC DNA]</scope>
    <source>
        <strain evidence="4 5">DC21W</strain>
    </source>
</reference>
<dbReference type="InterPro" id="IPR002701">
    <property type="entry name" value="CM_II_prokaryot"/>
</dbReference>
<dbReference type="InterPro" id="IPR036979">
    <property type="entry name" value="CM_dom_sf"/>
</dbReference>
<dbReference type="EC" id="5.4.99.5" evidence="1"/>
<dbReference type="SMART" id="SM00830">
    <property type="entry name" value="CM_2"/>
    <property type="match status" value="1"/>
</dbReference>
<keyword evidence="2" id="KW-0413">Isomerase</keyword>
<dbReference type="PANTHER" id="PTHR38041:SF1">
    <property type="entry name" value="CHORISMATE MUTASE"/>
    <property type="match status" value="1"/>
</dbReference>
<evidence type="ECO:0000256" key="1">
    <source>
        <dbReference type="ARBA" id="ARBA00012404"/>
    </source>
</evidence>
<dbReference type="PANTHER" id="PTHR38041">
    <property type="entry name" value="CHORISMATE MUTASE"/>
    <property type="match status" value="1"/>
</dbReference>
<proteinExistence type="predicted"/>
<gene>
    <name evidence="4" type="ORF">PQU95_14585</name>
</gene>
<protein>
    <recommendedName>
        <fullName evidence="1">chorismate mutase</fullName>
        <ecNumber evidence="1">5.4.99.5</ecNumber>
    </recommendedName>
</protein>
<keyword evidence="5" id="KW-1185">Reference proteome</keyword>
<evidence type="ECO:0000313" key="4">
    <source>
        <dbReference type="EMBL" id="MDC7718437.1"/>
    </source>
</evidence>
<organism evidence="4 5">
    <name type="scientific">Vogesella aquatica</name>
    <dbReference type="NCBI Taxonomy" id="2984206"/>
    <lineage>
        <taxon>Bacteria</taxon>
        <taxon>Pseudomonadati</taxon>
        <taxon>Pseudomonadota</taxon>
        <taxon>Betaproteobacteria</taxon>
        <taxon>Neisseriales</taxon>
        <taxon>Chromobacteriaceae</taxon>
        <taxon>Vogesella</taxon>
    </lineage>
</organism>
<sequence>MEWVYQCRNLDEVRTQIDSLDRAIVSMIAHRGLYVQQAAAFKHSDAEVEDGKRVDQVMRRVTRLAGELGADAALTAKIYRTMIAHFIESEREERLRLVGTEEARA</sequence>
<dbReference type="Gene3D" id="1.20.59.10">
    <property type="entry name" value="Chorismate mutase"/>
    <property type="match status" value="1"/>
</dbReference>